<keyword evidence="4" id="KW-0234">DNA repair</keyword>
<dbReference type="InterPro" id="IPR003021">
    <property type="entry name" value="Rad1_Rec1_Rad17"/>
</dbReference>
<evidence type="ECO:0000256" key="2">
    <source>
        <dbReference type="ARBA" id="ARBA00010991"/>
    </source>
</evidence>
<accession>A0A1W0WKQ7</accession>
<comment type="caution">
    <text evidence="6">The sequence shown here is derived from an EMBL/GenBank/DDBJ whole genome shotgun (WGS) entry which is preliminary data.</text>
</comment>
<dbReference type="PANTHER" id="PTHR10870">
    <property type="entry name" value="CELL CYCLE CHECKPOINT PROTEIN RAD1"/>
    <property type="match status" value="1"/>
</dbReference>
<evidence type="ECO:0000256" key="5">
    <source>
        <dbReference type="ARBA" id="ARBA00023242"/>
    </source>
</evidence>
<keyword evidence="5" id="KW-0539">Nucleus</keyword>
<dbReference type="Pfam" id="PF02144">
    <property type="entry name" value="Rad1"/>
    <property type="match status" value="1"/>
</dbReference>
<protein>
    <submittedName>
        <fullName evidence="6">Cell cycle checkpoint protein RAD1</fullName>
    </submittedName>
</protein>
<gene>
    <name evidence="6" type="ORF">BV898_10047</name>
</gene>
<sequence length="295" mass="33649">MPDSEGDSLSQLPPQQQPDNTSFFVGKLESCNFKNVIRIFKSITIKKAACFYVTERGLKIIVQESGNYQVTAYLQRDIFEYFQCLPPAPLKEIGFKVCLDILLNCLQMFVEVPGETTTGQFTYKADGHPLCVQLEQSGFFTSCDIKTMDIITPAVDVQFLEKNLISRMICKSDCFRDALHSLLAFPCRSFEVRVTKMAPYFLLRTVCDNVVCEVTVSKDSDFVERFQCDEETTFSYRTVLIRAAMKPLLISEKTSIRIDKHGVMALQFMIRNTENDTVSFVEIYGVPEQEPEEDD</sequence>
<dbReference type="AlphaFoldDB" id="A0A1W0WKQ7"/>
<evidence type="ECO:0000256" key="3">
    <source>
        <dbReference type="ARBA" id="ARBA00022763"/>
    </source>
</evidence>
<dbReference type="SUPFAM" id="SSF55979">
    <property type="entry name" value="DNA clamp"/>
    <property type="match status" value="1"/>
</dbReference>
<dbReference type="GO" id="GO:0000077">
    <property type="term" value="P:DNA damage checkpoint signaling"/>
    <property type="evidence" value="ECO:0007669"/>
    <property type="project" value="InterPro"/>
</dbReference>
<dbReference type="EMBL" id="MTYJ01000082">
    <property type="protein sequence ID" value="OQV15795.1"/>
    <property type="molecule type" value="Genomic_DNA"/>
</dbReference>
<organism evidence="6 7">
    <name type="scientific">Hypsibius exemplaris</name>
    <name type="common">Freshwater tardigrade</name>
    <dbReference type="NCBI Taxonomy" id="2072580"/>
    <lineage>
        <taxon>Eukaryota</taxon>
        <taxon>Metazoa</taxon>
        <taxon>Ecdysozoa</taxon>
        <taxon>Tardigrada</taxon>
        <taxon>Eutardigrada</taxon>
        <taxon>Parachela</taxon>
        <taxon>Hypsibioidea</taxon>
        <taxon>Hypsibiidae</taxon>
        <taxon>Hypsibius</taxon>
    </lineage>
</organism>
<proteinExistence type="inferred from homology"/>
<dbReference type="InterPro" id="IPR003011">
    <property type="entry name" value="Cell_cycle_checkpoint_Rad1"/>
</dbReference>
<dbReference type="PRINTS" id="PR01245">
    <property type="entry name" value="RAD1REC1"/>
</dbReference>
<evidence type="ECO:0000256" key="1">
    <source>
        <dbReference type="ARBA" id="ARBA00004123"/>
    </source>
</evidence>
<dbReference type="OrthoDB" id="337581at2759"/>
<reference evidence="7" key="1">
    <citation type="submission" date="2017-01" db="EMBL/GenBank/DDBJ databases">
        <title>Comparative genomics of anhydrobiosis in the tardigrade Hypsibius dujardini.</title>
        <authorList>
            <person name="Yoshida Y."/>
            <person name="Koutsovoulos G."/>
            <person name="Laetsch D."/>
            <person name="Stevens L."/>
            <person name="Kumar S."/>
            <person name="Horikawa D."/>
            <person name="Ishino K."/>
            <person name="Komine S."/>
            <person name="Tomita M."/>
            <person name="Blaxter M."/>
            <person name="Arakawa K."/>
        </authorList>
    </citation>
    <scope>NUCLEOTIDE SEQUENCE [LARGE SCALE GENOMIC DNA]</scope>
    <source>
        <strain evidence="7">Z151</strain>
    </source>
</reference>
<evidence type="ECO:0000256" key="4">
    <source>
        <dbReference type="ARBA" id="ARBA00023204"/>
    </source>
</evidence>
<dbReference type="Proteomes" id="UP000192578">
    <property type="component" value="Unassembled WGS sequence"/>
</dbReference>
<keyword evidence="7" id="KW-1185">Reference proteome</keyword>
<evidence type="ECO:0000313" key="7">
    <source>
        <dbReference type="Proteomes" id="UP000192578"/>
    </source>
</evidence>
<dbReference type="GO" id="GO:0006281">
    <property type="term" value="P:DNA repair"/>
    <property type="evidence" value="ECO:0007669"/>
    <property type="project" value="UniProtKB-KW"/>
</dbReference>
<evidence type="ECO:0000313" key="6">
    <source>
        <dbReference type="EMBL" id="OQV15795.1"/>
    </source>
</evidence>
<keyword evidence="3" id="KW-0227">DNA damage</keyword>
<comment type="subcellular location">
    <subcellularLocation>
        <location evidence="1">Nucleus</location>
    </subcellularLocation>
</comment>
<dbReference type="PRINTS" id="PR01246">
    <property type="entry name" value="RAD1REPAIR"/>
</dbReference>
<dbReference type="PANTHER" id="PTHR10870:SF0">
    <property type="entry name" value="CELL CYCLE CHECKPOINT PROTEIN RAD1"/>
    <property type="match status" value="1"/>
</dbReference>
<comment type="similarity">
    <text evidence="2">Belongs to the rad1 family.</text>
</comment>
<dbReference type="Gene3D" id="3.70.10.10">
    <property type="match status" value="1"/>
</dbReference>
<dbReference type="InterPro" id="IPR046938">
    <property type="entry name" value="DNA_clamp_sf"/>
</dbReference>
<name>A0A1W0WKQ7_HYPEX</name>
<dbReference type="GO" id="GO:0030896">
    <property type="term" value="C:checkpoint clamp complex"/>
    <property type="evidence" value="ECO:0007669"/>
    <property type="project" value="TreeGrafter"/>
</dbReference>